<evidence type="ECO:0000313" key="3">
    <source>
        <dbReference type="EMBL" id="KAF2106174.1"/>
    </source>
</evidence>
<proteinExistence type="predicted"/>
<keyword evidence="4" id="KW-1185">Reference proteome</keyword>
<dbReference type="Proteomes" id="UP000799770">
    <property type="component" value="Unassembled WGS sequence"/>
</dbReference>
<dbReference type="EMBL" id="ML977365">
    <property type="protein sequence ID" value="KAF2106174.1"/>
    <property type="molecule type" value="Genomic_DNA"/>
</dbReference>
<feature type="chain" id="PRO_5025461130" evidence="2">
    <location>
        <begin position="19"/>
        <end position="219"/>
    </location>
</feature>
<organism evidence="3 4">
    <name type="scientific">Lophiotrema nucula</name>
    <dbReference type="NCBI Taxonomy" id="690887"/>
    <lineage>
        <taxon>Eukaryota</taxon>
        <taxon>Fungi</taxon>
        <taxon>Dikarya</taxon>
        <taxon>Ascomycota</taxon>
        <taxon>Pezizomycotina</taxon>
        <taxon>Dothideomycetes</taxon>
        <taxon>Pleosporomycetidae</taxon>
        <taxon>Pleosporales</taxon>
        <taxon>Lophiotremataceae</taxon>
        <taxon>Lophiotrema</taxon>
    </lineage>
</organism>
<name>A0A6A5YHH1_9PLEO</name>
<protein>
    <submittedName>
        <fullName evidence="3">Uncharacterized protein</fullName>
    </submittedName>
</protein>
<accession>A0A6A5YHH1</accession>
<feature type="region of interest" description="Disordered" evidence="1">
    <location>
        <begin position="141"/>
        <end position="177"/>
    </location>
</feature>
<sequence>MKAIIALSTIALAKFAIAAPDPAITARAQLVKRQDDPAMLGWVSTSGASEFSNRQTCDFPATLSTSGSYAQCCAPSSACNFWTTCSNNAVVAASTSVFCDNGLCNTGVIVPTTGAKEGTSYLGCWATSLGQDPFTMVQDIGSAPVATPTGGSSSGPSSGATSGASSRASGSGSGSVSETASATGSATAAASSSTGAAIQIGAKPLGGLLGFVAGLFALL</sequence>
<evidence type="ECO:0000256" key="1">
    <source>
        <dbReference type="SAM" id="MobiDB-lite"/>
    </source>
</evidence>
<keyword evidence="2" id="KW-0732">Signal</keyword>
<dbReference type="AlphaFoldDB" id="A0A6A5YHH1"/>
<evidence type="ECO:0000313" key="4">
    <source>
        <dbReference type="Proteomes" id="UP000799770"/>
    </source>
</evidence>
<evidence type="ECO:0000256" key="2">
    <source>
        <dbReference type="SAM" id="SignalP"/>
    </source>
</evidence>
<reference evidence="3" key="1">
    <citation type="journal article" date="2020" name="Stud. Mycol.">
        <title>101 Dothideomycetes genomes: a test case for predicting lifestyles and emergence of pathogens.</title>
        <authorList>
            <person name="Haridas S."/>
            <person name="Albert R."/>
            <person name="Binder M."/>
            <person name="Bloem J."/>
            <person name="Labutti K."/>
            <person name="Salamov A."/>
            <person name="Andreopoulos B."/>
            <person name="Baker S."/>
            <person name="Barry K."/>
            <person name="Bills G."/>
            <person name="Bluhm B."/>
            <person name="Cannon C."/>
            <person name="Castanera R."/>
            <person name="Culley D."/>
            <person name="Daum C."/>
            <person name="Ezra D."/>
            <person name="Gonzalez J."/>
            <person name="Henrissat B."/>
            <person name="Kuo A."/>
            <person name="Liang C."/>
            <person name="Lipzen A."/>
            <person name="Lutzoni F."/>
            <person name="Magnuson J."/>
            <person name="Mondo S."/>
            <person name="Nolan M."/>
            <person name="Ohm R."/>
            <person name="Pangilinan J."/>
            <person name="Park H.-J."/>
            <person name="Ramirez L."/>
            <person name="Alfaro M."/>
            <person name="Sun H."/>
            <person name="Tritt A."/>
            <person name="Yoshinaga Y."/>
            <person name="Zwiers L.-H."/>
            <person name="Turgeon B."/>
            <person name="Goodwin S."/>
            <person name="Spatafora J."/>
            <person name="Crous P."/>
            <person name="Grigoriev I."/>
        </authorList>
    </citation>
    <scope>NUCLEOTIDE SEQUENCE</scope>
    <source>
        <strain evidence="3">CBS 627.86</strain>
    </source>
</reference>
<feature type="compositionally biased region" description="Low complexity" evidence="1">
    <location>
        <begin position="146"/>
        <end position="177"/>
    </location>
</feature>
<gene>
    <name evidence="3" type="ORF">BDV96DRAFT_591314</name>
</gene>
<feature type="signal peptide" evidence="2">
    <location>
        <begin position="1"/>
        <end position="18"/>
    </location>
</feature>
<dbReference type="OrthoDB" id="3791842at2759"/>